<evidence type="ECO:0000256" key="1">
    <source>
        <dbReference type="ARBA" id="ARBA00004123"/>
    </source>
</evidence>
<keyword evidence="5 6" id="KW-0539">Nucleus</keyword>
<gene>
    <name evidence="9" type="ORF">GE061_002751</name>
</gene>
<feature type="region of interest" description="Disordered" evidence="7">
    <location>
        <begin position="687"/>
        <end position="724"/>
    </location>
</feature>
<evidence type="ECO:0000313" key="9">
    <source>
        <dbReference type="EMBL" id="KAF6204410.1"/>
    </source>
</evidence>
<dbReference type="OrthoDB" id="435275at2759"/>
<reference evidence="9" key="1">
    <citation type="journal article" date="2021" name="Mol. Ecol. Resour.">
        <title>Apolygus lucorum genome provides insights into omnivorousness and mesophyll feeding.</title>
        <authorList>
            <person name="Liu Y."/>
            <person name="Liu H."/>
            <person name="Wang H."/>
            <person name="Huang T."/>
            <person name="Liu B."/>
            <person name="Yang B."/>
            <person name="Yin L."/>
            <person name="Li B."/>
            <person name="Zhang Y."/>
            <person name="Zhang S."/>
            <person name="Jiang F."/>
            <person name="Zhang X."/>
            <person name="Ren Y."/>
            <person name="Wang B."/>
            <person name="Wang S."/>
            <person name="Lu Y."/>
            <person name="Wu K."/>
            <person name="Fan W."/>
            <person name="Wang G."/>
        </authorList>
    </citation>
    <scope>NUCLEOTIDE SEQUENCE</scope>
    <source>
        <strain evidence="9">12Hb</strain>
    </source>
</reference>
<evidence type="ECO:0000256" key="4">
    <source>
        <dbReference type="ARBA" id="ARBA00023163"/>
    </source>
</evidence>
<evidence type="ECO:0000256" key="3">
    <source>
        <dbReference type="ARBA" id="ARBA00023015"/>
    </source>
</evidence>
<evidence type="ECO:0000256" key="7">
    <source>
        <dbReference type="SAM" id="MobiDB-lite"/>
    </source>
</evidence>
<evidence type="ECO:0000256" key="6">
    <source>
        <dbReference type="RuleBase" id="RU361124"/>
    </source>
</evidence>
<organism evidence="9 10">
    <name type="scientific">Apolygus lucorum</name>
    <name type="common">Small green plant bug</name>
    <name type="synonym">Lygocoris lucorum</name>
    <dbReference type="NCBI Taxonomy" id="248454"/>
    <lineage>
        <taxon>Eukaryota</taxon>
        <taxon>Metazoa</taxon>
        <taxon>Ecdysozoa</taxon>
        <taxon>Arthropoda</taxon>
        <taxon>Hexapoda</taxon>
        <taxon>Insecta</taxon>
        <taxon>Pterygota</taxon>
        <taxon>Neoptera</taxon>
        <taxon>Paraneoptera</taxon>
        <taxon>Hemiptera</taxon>
        <taxon>Heteroptera</taxon>
        <taxon>Panheteroptera</taxon>
        <taxon>Cimicomorpha</taxon>
        <taxon>Miridae</taxon>
        <taxon>Mirini</taxon>
        <taxon>Apolygus</taxon>
    </lineage>
</organism>
<feature type="compositionally biased region" description="Polar residues" evidence="7">
    <location>
        <begin position="589"/>
        <end position="600"/>
    </location>
</feature>
<feature type="compositionally biased region" description="Basic and acidic residues" evidence="7">
    <location>
        <begin position="309"/>
        <end position="318"/>
    </location>
</feature>
<evidence type="ECO:0000259" key="8">
    <source>
        <dbReference type="Pfam" id="PF10513"/>
    </source>
</evidence>
<keyword evidence="3 6" id="KW-0805">Transcription regulation</keyword>
<keyword evidence="4 6" id="KW-0804">Transcription</keyword>
<dbReference type="GO" id="GO:0005634">
    <property type="term" value="C:nucleus"/>
    <property type="evidence" value="ECO:0007669"/>
    <property type="project" value="UniProtKB-SubCell"/>
</dbReference>
<proteinExistence type="inferred from homology"/>
<feature type="compositionally biased region" description="Basic residues" evidence="7">
    <location>
        <begin position="319"/>
        <end position="331"/>
    </location>
</feature>
<dbReference type="Pfam" id="PF10513">
    <property type="entry name" value="EPL1"/>
    <property type="match status" value="1"/>
</dbReference>
<comment type="subcellular location">
    <subcellularLocation>
        <location evidence="1 6">Nucleus</location>
    </subcellularLocation>
</comment>
<dbReference type="InterPro" id="IPR024943">
    <property type="entry name" value="Enhancer_polycomb"/>
</dbReference>
<comment type="caution">
    <text evidence="9">The sequence shown here is derived from an EMBL/GenBank/DDBJ whole genome shotgun (WGS) entry which is preliminary data.</text>
</comment>
<feature type="compositionally biased region" description="Polar residues" evidence="7">
    <location>
        <begin position="705"/>
        <end position="714"/>
    </location>
</feature>
<evidence type="ECO:0000256" key="2">
    <source>
        <dbReference type="ARBA" id="ARBA00008035"/>
    </source>
</evidence>
<keyword evidence="10" id="KW-1185">Reference proteome</keyword>
<dbReference type="GO" id="GO:0035267">
    <property type="term" value="C:NuA4 histone acetyltransferase complex"/>
    <property type="evidence" value="ECO:0007669"/>
    <property type="project" value="InterPro"/>
</dbReference>
<feature type="region of interest" description="Disordered" evidence="7">
    <location>
        <begin position="583"/>
        <end position="625"/>
    </location>
</feature>
<name>A0A6A4JKL3_APOLU</name>
<comment type="similarity">
    <text evidence="2 6">Belongs to the enhancer of polycomb family.</text>
</comment>
<dbReference type="PANTHER" id="PTHR14898">
    <property type="entry name" value="ENHANCER OF POLYCOMB"/>
    <property type="match status" value="1"/>
</dbReference>
<accession>A0A6A4JKL3</accession>
<protein>
    <recommendedName>
        <fullName evidence="6">Enhancer of polycomb-like protein</fullName>
    </recommendedName>
</protein>
<evidence type="ECO:0000313" key="10">
    <source>
        <dbReference type="Proteomes" id="UP000466442"/>
    </source>
</evidence>
<feature type="region of interest" description="Disordered" evidence="7">
    <location>
        <begin position="298"/>
        <end position="376"/>
    </location>
</feature>
<dbReference type="EMBL" id="WIXP02000010">
    <property type="protein sequence ID" value="KAF6204410.1"/>
    <property type="molecule type" value="Genomic_DNA"/>
</dbReference>
<sequence length="724" mass="80270">MSKLFRARALDASKPLPIYMSEELPDLPEYSAINRAVPQMPSGMNKEEECEHHLQRAIVTGLIIPTPEVEMIPDKEAYDRSYPANYKQPRQLIHMQPFSMEEDIPDYDMDSEDEKWLSQQKLDITPYKFEEMMDQLEKNCAQNIATQSRKELLLKDDDELSIAIYDYWLAKRINTQPQPLVPTVKTEANNRGSSGNLDNNPYLAFRRRTEKMQTRKNRKNDETSYEKMVKLKRDLTRALQLLEMVKRRESAKKDLVELTVKIYEKRYQANDLSGSLLAEVSSFKTQRPAFAPIYTNQFTPNHASWPVKPPKDEVGTSRKEKRPYKKRKHKTGGYPLSDRHPGTPGTAGAATLSSGEDEPSTLGGATSPPSSPKVAFPFHRRPDCSYHAPVCQGGIGSFGWSSTEEGGAGEERYRFSLTAVSHPKPKLVGLVRRRIGRGGRIILDRASSSTDDLWSSLDFTVLDNSRAPVPSGSSAPQPSPSPPLRYFRPKTPPPSPVKSEPADEDSIFDGSSSLSLQVQNMADYESTALDLDLGELFPELELDALRNEMVGNKRPGKSRTSQPLDFGEGCSYFSVTDDRWRTASDEADSTPNDFASTFFDSSSSSSSLNHRLPPPPSGTALTDRVPPVVANGPINHSDHGGWGQLQSSGNQLVSKWNANGGDLNALPDSTQMPSPFNTKLQAARSTSTQLNDGVIGGDNVHTKRQGSASSQTPIVHSAPPMEVT</sequence>
<evidence type="ECO:0000256" key="5">
    <source>
        <dbReference type="ARBA" id="ARBA00023242"/>
    </source>
</evidence>
<feature type="domain" description="Enhancer of polycomb-like N-terminal" evidence="8">
    <location>
        <begin position="6"/>
        <end position="138"/>
    </location>
</feature>
<dbReference type="Proteomes" id="UP000466442">
    <property type="component" value="Unassembled WGS sequence"/>
</dbReference>
<dbReference type="InterPro" id="IPR019542">
    <property type="entry name" value="Enhancer_polycomb-like_N"/>
</dbReference>
<feature type="region of interest" description="Disordered" evidence="7">
    <location>
        <begin position="467"/>
        <end position="510"/>
    </location>
</feature>
<dbReference type="GO" id="GO:0006357">
    <property type="term" value="P:regulation of transcription by RNA polymerase II"/>
    <property type="evidence" value="ECO:0007669"/>
    <property type="project" value="InterPro"/>
</dbReference>
<dbReference type="AlphaFoldDB" id="A0A6A4JKL3"/>